<comment type="caution">
    <text evidence="1">The sequence shown here is derived from an EMBL/GenBank/DDBJ whole genome shotgun (WGS) entry which is preliminary data.</text>
</comment>
<accession>A0A4Q4N1I7</accession>
<reference evidence="2" key="1">
    <citation type="journal article" date="2019" name="bioRxiv">
        <title>Genomics, evolutionary history and diagnostics of the Alternaria alternata species group including apple and Asian pear pathotypes.</title>
        <authorList>
            <person name="Armitage A.D."/>
            <person name="Cockerton H.M."/>
            <person name="Sreenivasaprasad S."/>
            <person name="Woodhall J.W."/>
            <person name="Lane C.R."/>
            <person name="Harrison R.J."/>
            <person name="Clarkson J.P."/>
        </authorList>
    </citation>
    <scope>NUCLEOTIDE SEQUENCE [LARGE SCALE GENOMIC DNA]</scope>
    <source>
        <strain evidence="2">FERA 1177</strain>
    </source>
</reference>
<dbReference type="Proteomes" id="UP000291422">
    <property type="component" value="Unassembled WGS sequence"/>
</dbReference>
<dbReference type="AlphaFoldDB" id="A0A4Q4N1I7"/>
<protein>
    <submittedName>
        <fullName evidence="1">Uncharacterized protein</fullName>
    </submittedName>
</protein>
<evidence type="ECO:0000313" key="1">
    <source>
        <dbReference type="EMBL" id="RYN66766.1"/>
    </source>
</evidence>
<sequence length="233" mass="26914">MGRNLDGLARWLEVLSKLDATLEQRRHALLCSLAERPYVEHFNGSHFEDWLQFLCFTRIVGQSQVLRGLDTGFPFGIDDTRNRKIEEEQKPIPTLVSRAQELFAKLGYTLSLDTMKKWSDEEAWGPGVTLQYRDWYMDMTRDAMHYGQMLRDNNPTRRLLRTALTNMLGTGPEQAQAGDIIVLVDGVNVPYLLRRARDGKFELIGEVYIHDLDVEGKLRDARSRQIEQELCIV</sequence>
<proteinExistence type="predicted"/>
<gene>
    <name evidence="1" type="ORF">AA0117_g11742</name>
</gene>
<evidence type="ECO:0000313" key="2">
    <source>
        <dbReference type="Proteomes" id="UP000291422"/>
    </source>
</evidence>
<dbReference type="Pfam" id="PF26639">
    <property type="entry name" value="Het-6_barrel"/>
    <property type="match status" value="1"/>
</dbReference>
<organism evidence="1 2">
    <name type="scientific">Alternaria alternata</name>
    <name type="common">Alternaria rot fungus</name>
    <name type="synonym">Torula alternata</name>
    <dbReference type="NCBI Taxonomy" id="5599"/>
    <lineage>
        <taxon>Eukaryota</taxon>
        <taxon>Fungi</taxon>
        <taxon>Dikarya</taxon>
        <taxon>Ascomycota</taxon>
        <taxon>Pezizomycotina</taxon>
        <taxon>Dothideomycetes</taxon>
        <taxon>Pleosporomycetidae</taxon>
        <taxon>Pleosporales</taxon>
        <taxon>Pleosporineae</taxon>
        <taxon>Pleosporaceae</taxon>
        <taxon>Alternaria</taxon>
        <taxon>Alternaria sect. Alternaria</taxon>
        <taxon>Alternaria alternata complex</taxon>
    </lineage>
</organism>
<dbReference type="EMBL" id="PDXD01000057">
    <property type="protein sequence ID" value="RYN66766.1"/>
    <property type="molecule type" value="Genomic_DNA"/>
</dbReference>
<name>A0A4Q4N1I7_ALTAL</name>